<keyword evidence="3" id="KW-1185">Reference proteome</keyword>
<feature type="chain" id="PRO_5019189423" evidence="1">
    <location>
        <begin position="20"/>
        <end position="78"/>
    </location>
</feature>
<proteinExistence type="predicted"/>
<sequence length="78" mass="8321">MRLSLGVASLCALAALAAPAPDPGPTFTLINPTLTIIRPTKLYPIPTIIVPTLKPWDPIPIPDPGPIRQFKREEANAA</sequence>
<comment type="caution">
    <text evidence="2">The sequence shown here is derived from an EMBL/GenBank/DDBJ whole genome shotgun (WGS) entry which is preliminary data.</text>
</comment>
<evidence type="ECO:0000313" key="2">
    <source>
        <dbReference type="EMBL" id="PPQ68376.1"/>
    </source>
</evidence>
<evidence type="ECO:0000313" key="3">
    <source>
        <dbReference type="Proteomes" id="UP000284842"/>
    </source>
</evidence>
<gene>
    <name evidence="2" type="ORF">CVT24_004798</name>
</gene>
<name>A0A409VQA6_9AGAR</name>
<protein>
    <submittedName>
        <fullName evidence="2">Uncharacterized protein</fullName>
    </submittedName>
</protein>
<dbReference type="EMBL" id="NHTK01006009">
    <property type="protein sequence ID" value="PPQ68376.1"/>
    <property type="molecule type" value="Genomic_DNA"/>
</dbReference>
<evidence type="ECO:0000256" key="1">
    <source>
        <dbReference type="SAM" id="SignalP"/>
    </source>
</evidence>
<feature type="signal peptide" evidence="1">
    <location>
        <begin position="1"/>
        <end position="19"/>
    </location>
</feature>
<keyword evidence="1" id="KW-0732">Signal</keyword>
<dbReference type="AlphaFoldDB" id="A0A409VQA6"/>
<dbReference type="Proteomes" id="UP000284842">
    <property type="component" value="Unassembled WGS sequence"/>
</dbReference>
<reference evidence="2 3" key="1">
    <citation type="journal article" date="2018" name="Evol. Lett.">
        <title>Horizontal gene cluster transfer increased hallucinogenic mushroom diversity.</title>
        <authorList>
            <person name="Reynolds H.T."/>
            <person name="Vijayakumar V."/>
            <person name="Gluck-Thaler E."/>
            <person name="Korotkin H.B."/>
            <person name="Matheny P.B."/>
            <person name="Slot J.C."/>
        </authorList>
    </citation>
    <scope>NUCLEOTIDE SEQUENCE [LARGE SCALE GENOMIC DNA]</scope>
    <source>
        <strain evidence="2 3">2629</strain>
    </source>
</reference>
<dbReference type="InParanoid" id="A0A409VQA6"/>
<accession>A0A409VQA6</accession>
<organism evidence="2 3">
    <name type="scientific">Panaeolus cyanescens</name>
    <dbReference type="NCBI Taxonomy" id="181874"/>
    <lineage>
        <taxon>Eukaryota</taxon>
        <taxon>Fungi</taxon>
        <taxon>Dikarya</taxon>
        <taxon>Basidiomycota</taxon>
        <taxon>Agaricomycotina</taxon>
        <taxon>Agaricomycetes</taxon>
        <taxon>Agaricomycetidae</taxon>
        <taxon>Agaricales</taxon>
        <taxon>Agaricineae</taxon>
        <taxon>Galeropsidaceae</taxon>
        <taxon>Panaeolus</taxon>
    </lineage>
</organism>